<dbReference type="Pfam" id="PF08263">
    <property type="entry name" value="LRRNT_2"/>
    <property type="match status" value="1"/>
</dbReference>
<dbReference type="InterPro" id="IPR055414">
    <property type="entry name" value="LRR_R13L4/SHOC2-like"/>
</dbReference>
<keyword evidence="13 22" id="KW-0547">Nucleotide-binding</keyword>
<evidence type="ECO:0000256" key="21">
    <source>
        <dbReference type="ARBA" id="ARBA00048679"/>
    </source>
</evidence>
<keyword evidence="15 22" id="KW-0067">ATP-binding</keyword>
<dbReference type="GO" id="GO:0005524">
    <property type="term" value="F:ATP binding"/>
    <property type="evidence" value="ECO:0007669"/>
    <property type="project" value="UniProtKB-UniRule"/>
</dbReference>
<dbReference type="InterPro" id="IPR011009">
    <property type="entry name" value="Kinase-like_dom_sf"/>
</dbReference>
<dbReference type="KEGG" id="dzi:111307027"/>
<gene>
    <name evidence="27" type="primary">LOC111307027</name>
</gene>
<accession>A0A6P6A7M0</accession>
<keyword evidence="5" id="KW-1003">Cell membrane</keyword>
<evidence type="ECO:0000256" key="10">
    <source>
        <dbReference type="ARBA" id="ARBA00022692"/>
    </source>
</evidence>
<dbReference type="Gene3D" id="3.80.10.10">
    <property type="entry name" value="Ribonuclease Inhibitor"/>
    <property type="match status" value="3"/>
</dbReference>
<keyword evidence="17 23" id="KW-0472">Membrane</keyword>
<evidence type="ECO:0000256" key="2">
    <source>
        <dbReference type="ARBA" id="ARBA00008684"/>
    </source>
</evidence>
<dbReference type="SUPFAM" id="SSF52058">
    <property type="entry name" value="L domain-like"/>
    <property type="match status" value="1"/>
</dbReference>
<feature type="binding site" evidence="22">
    <location>
        <position position="713"/>
    </location>
    <ligand>
        <name>ATP</name>
        <dbReference type="ChEBI" id="CHEBI:30616"/>
    </ligand>
</feature>
<evidence type="ECO:0000256" key="20">
    <source>
        <dbReference type="ARBA" id="ARBA00047899"/>
    </source>
</evidence>
<keyword evidence="14" id="KW-0418">Kinase</keyword>
<keyword evidence="19" id="KW-0325">Glycoprotein</keyword>
<keyword evidence="11 24" id="KW-0732">Signal</keyword>
<dbReference type="InterPro" id="IPR017441">
    <property type="entry name" value="Protein_kinase_ATP_BS"/>
</dbReference>
<dbReference type="PROSITE" id="PS00108">
    <property type="entry name" value="PROTEIN_KINASE_ST"/>
    <property type="match status" value="1"/>
</dbReference>
<dbReference type="SUPFAM" id="SSF56112">
    <property type="entry name" value="Protein kinase-like (PK-like)"/>
    <property type="match status" value="1"/>
</dbReference>
<evidence type="ECO:0000256" key="3">
    <source>
        <dbReference type="ARBA" id="ARBA00009592"/>
    </source>
</evidence>
<dbReference type="PROSITE" id="PS00107">
    <property type="entry name" value="PROTEIN_KINASE_ATP"/>
    <property type="match status" value="1"/>
</dbReference>
<feature type="transmembrane region" description="Helical" evidence="23">
    <location>
        <begin position="631"/>
        <end position="651"/>
    </location>
</feature>
<evidence type="ECO:0000256" key="11">
    <source>
        <dbReference type="ARBA" id="ARBA00022729"/>
    </source>
</evidence>
<dbReference type="OrthoDB" id="1012203at2759"/>
<evidence type="ECO:0000256" key="22">
    <source>
        <dbReference type="PROSITE-ProRule" id="PRU10141"/>
    </source>
</evidence>
<evidence type="ECO:0000256" key="12">
    <source>
        <dbReference type="ARBA" id="ARBA00022737"/>
    </source>
</evidence>
<dbReference type="Pfam" id="PF13855">
    <property type="entry name" value="LRR_8"/>
    <property type="match status" value="1"/>
</dbReference>
<dbReference type="SMART" id="SM00220">
    <property type="entry name" value="S_TKc"/>
    <property type="match status" value="1"/>
</dbReference>
<comment type="subcellular location">
    <subcellularLocation>
        <location evidence="1">Cell membrane</location>
        <topology evidence="1">Single-pass type I membrane protein</topology>
    </subcellularLocation>
</comment>
<evidence type="ECO:0000256" key="9">
    <source>
        <dbReference type="ARBA" id="ARBA00022679"/>
    </source>
</evidence>
<reference evidence="27" key="1">
    <citation type="submission" date="2025-08" db="UniProtKB">
        <authorList>
            <consortium name="RefSeq"/>
        </authorList>
    </citation>
    <scope>IDENTIFICATION</scope>
    <source>
        <tissue evidence="27">Fruit stalk</tissue>
    </source>
</reference>
<dbReference type="Gene3D" id="3.30.200.20">
    <property type="entry name" value="Phosphorylase Kinase, domain 1"/>
    <property type="match status" value="1"/>
</dbReference>
<dbReference type="InterPro" id="IPR013210">
    <property type="entry name" value="LRR_N_plant-typ"/>
</dbReference>
<dbReference type="InterPro" id="IPR000719">
    <property type="entry name" value="Prot_kinase_dom"/>
</dbReference>
<keyword evidence="16 23" id="KW-1133">Transmembrane helix</keyword>
<protein>
    <recommendedName>
        <fullName evidence="4">non-specific serine/threonine protein kinase</fullName>
        <ecNumber evidence="4">2.7.11.1</ecNumber>
    </recommendedName>
</protein>
<evidence type="ECO:0000256" key="14">
    <source>
        <dbReference type="ARBA" id="ARBA00022777"/>
    </source>
</evidence>
<keyword evidence="7" id="KW-0597">Phosphoprotein</keyword>
<dbReference type="Pfam" id="PF23598">
    <property type="entry name" value="LRR_14"/>
    <property type="match status" value="1"/>
</dbReference>
<dbReference type="SUPFAM" id="SSF52047">
    <property type="entry name" value="RNI-like"/>
    <property type="match status" value="1"/>
</dbReference>
<dbReference type="AlphaFoldDB" id="A0A6P6A7M0"/>
<comment type="catalytic activity">
    <reaction evidence="21">
        <text>L-seryl-[protein] + ATP = O-phospho-L-seryl-[protein] + ADP + H(+)</text>
        <dbReference type="Rhea" id="RHEA:17989"/>
        <dbReference type="Rhea" id="RHEA-COMP:9863"/>
        <dbReference type="Rhea" id="RHEA-COMP:11604"/>
        <dbReference type="ChEBI" id="CHEBI:15378"/>
        <dbReference type="ChEBI" id="CHEBI:29999"/>
        <dbReference type="ChEBI" id="CHEBI:30616"/>
        <dbReference type="ChEBI" id="CHEBI:83421"/>
        <dbReference type="ChEBI" id="CHEBI:456216"/>
        <dbReference type="EC" id="2.7.11.1"/>
    </reaction>
</comment>
<evidence type="ECO:0000256" key="7">
    <source>
        <dbReference type="ARBA" id="ARBA00022553"/>
    </source>
</evidence>
<dbReference type="Gene3D" id="1.10.510.10">
    <property type="entry name" value="Transferase(Phosphotransferase) domain 1"/>
    <property type="match status" value="1"/>
</dbReference>
<keyword evidence="6" id="KW-0723">Serine/threonine-protein kinase</keyword>
<proteinExistence type="inferred from homology"/>
<keyword evidence="9" id="KW-0808">Transferase</keyword>
<dbReference type="PROSITE" id="PS50011">
    <property type="entry name" value="PROTEIN_KINASE_DOM"/>
    <property type="match status" value="1"/>
</dbReference>
<dbReference type="CDD" id="cd14066">
    <property type="entry name" value="STKc_IRAK"/>
    <property type="match status" value="1"/>
</dbReference>
<dbReference type="FunFam" id="3.80.10.10:FF:000288">
    <property type="entry name" value="LRR receptor-like serine/threonine-protein kinase EFR"/>
    <property type="match status" value="1"/>
</dbReference>
<dbReference type="GeneID" id="111307027"/>
<evidence type="ECO:0000256" key="8">
    <source>
        <dbReference type="ARBA" id="ARBA00022614"/>
    </source>
</evidence>
<dbReference type="Pfam" id="PF00560">
    <property type="entry name" value="LRR_1"/>
    <property type="match status" value="5"/>
</dbReference>
<keyword evidence="8" id="KW-0433">Leucine-rich repeat</keyword>
<dbReference type="EC" id="2.7.11.1" evidence="4"/>
<comment type="similarity">
    <text evidence="3">Belongs to the RLP family.</text>
</comment>
<evidence type="ECO:0000256" key="5">
    <source>
        <dbReference type="ARBA" id="ARBA00022475"/>
    </source>
</evidence>
<dbReference type="FunFam" id="3.80.10.10:FF:000275">
    <property type="entry name" value="Leucine-rich repeat receptor-like protein kinase"/>
    <property type="match status" value="1"/>
</dbReference>
<keyword evidence="10 23" id="KW-0812">Transmembrane</keyword>
<dbReference type="FunFam" id="3.30.200.20:FF:000432">
    <property type="entry name" value="LRR receptor-like serine/threonine-protein kinase EFR"/>
    <property type="match status" value="1"/>
</dbReference>
<keyword evidence="18" id="KW-0675">Receptor</keyword>
<sequence>MSWSVLFPIHVVVLLLCFNLESLGLLGLAASEGGGNMKDQQALLEFKAKITNNQLGVMRLWNNTVHYCQWYGVSCGRRHQRVTRLVLESQHLTGYISPYIGNLSFLRVLNLNNNSFIHEIPQEIGRLRRLRILHLAINSIGGEIPSVLYSLPNLAILNLERNKLSGRISPLLGNVSSLVKLSLLSNKLDGVIPETLGQLKRLTFFSVGLNNFSGTVPSSIFNLSNIRTFDIGDNYLEGTLPWDLGINMPYLEQFLVSNNLLTGPFPISISNASNLIALQIVVNLVVGSLPSFERLTKLQWFGIDGNLLGSRGANDLNFLCSLTNARQLQRLSINENNFGGSIPECIGNLSTDLLYLNLDVNEISGTIPAAIGNLINLESLTIWNNQLSGAIPFDIGRLQQLQEFKAQNNSLSEGIPSSFGNLKMLISLNLSHNNLQGSIPSSLGECENLLTLDLSYNNLSGSIPPQVASLSSLSIALDLSSNHLTGVLPIEVGNLKNLGVLRISKNMLSGEIPGSLGSCMVLEQLFMDGNHFQGSFPSSLSSLRALIKLDISSNNFSGEIPKFLSSFKSLQYLNLSHNNFEGMLPIEGVLKNASATFVDGNNKLCGGTHDFNLPECNSKSSRKRSIISLKLAISVSFGLLGVALAFLFLLWSRKERKQPTSMYTENMPINLSYQSILKATDGLSSANLVGEGSFGSVYKGALENHDGIDVAIKVFNLARTGASRSFVAECEALRNIRHRNLVKVLTACSSVDSHGNDFKALIYEFMVNGSLEDWLHPSVSSHGTQMAEKHLNLHQRLNIAVDVSCALEYLHCHCETPIVHCDLKPSNVLLDGEMVGHVGDFGLAKFRSVDMQNYSTNQSSSLGLRGTVGYAPPEYGLGSEVSTQGDVYSYGIILLEMFTGKRPTDDTYKEGLNLHNFVKEALPGRVAEITDPILLGEAIREETINDRVIRCLNSIFEIGVTCSNELPKKRMNMSDVAAQLISIRNKLLPASVLKERPRIDAIESAAA</sequence>
<dbReference type="InterPro" id="IPR003591">
    <property type="entry name" value="Leu-rich_rpt_typical-subtyp"/>
</dbReference>
<evidence type="ECO:0000256" key="18">
    <source>
        <dbReference type="ARBA" id="ARBA00023170"/>
    </source>
</evidence>
<evidence type="ECO:0000256" key="17">
    <source>
        <dbReference type="ARBA" id="ARBA00023136"/>
    </source>
</evidence>
<dbReference type="GO" id="GO:0005886">
    <property type="term" value="C:plasma membrane"/>
    <property type="evidence" value="ECO:0007669"/>
    <property type="project" value="UniProtKB-SubCell"/>
</dbReference>
<comment type="catalytic activity">
    <reaction evidence="20">
        <text>L-threonyl-[protein] + ATP = O-phospho-L-threonyl-[protein] + ADP + H(+)</text>
        <dbReference type="Rhea" id="RHEA:46608"/>
        <dbReference type="Rhea" id="RHEA-COMP:11060"/>
        <dbReference type="Rhea" id="RHEA-COMP:11605"/>
        <dbReference type="ChEBI" id="CHEBI:15378"/>
        <dbReference type="ChEBI" id="CHEBI:30013"/>
        <dbReference type="ChEBI" id="CHEBI:30616"/>
        <dbReference type="ChEBI" id="CHEBI:61977"/>
        <dbReference type="ChEBI" id="CHEBI:456216"/>
        <dbReference type="EC" id="2.7.11.1"/>
    </reaction>
</comment>
<evidence type="ECO:0000313" key="26">
    <source>
        <dbReference type="Proteomes" id="UP000515121"/>
    </source>
</evidence>
<dbReference type="InterPro" id="IPR001245">
    <property type="entry name" value="Ser-Thr/Tyr_kinase_cat_dom"/>
</dbReference>
<dbReference type="PANTHER" id="PTHR27008:SF610">
    <property type="entry name" value="SERINE-THREONINE_TYROSINE-PROTEIN KINASE CATALYTIC DOMAIN-CONTAINING PROTEIN"/>
    <property type="match status" value="1"/>
</dbReference>
<feature type="chain" id="PRO_5028325480" description="non-specific serine/threonine protein kinase" evidence="24">
    <location>
        <begin position="25"/>
        <end position="1007"/>
    </location>
</feature>
<dbReference type="Pfam" id="PF07714">
    <property type="entry name" value="PK_Tyr_Ser-Thr"/>
    <property type="match status" value="1"/>
</dbReference>
<evidence type="ECO:0000256" key="16">
    <source>
        <dbReference type="ARBA" id="ARBA00022989"/>
    </source>
</evidence>
<dbReference type="InterPro" id="IPR008271">
    <property type="entry name" value="Ser/Thr_kinase_AS"/>
</dbReference>
<dbReference type="SMART" id="SM00369">
    <property type="entry name" value="LRR_TYP"/>
    <property type="match status" value="7"/>
</dbReference>
<keyword evidence="26" id="KW-1185">Reference proteome</keyword>
<evidence type="ECO:0000256" key="4">
    <source>
        <dbReference type="ARBA" id="ARBA00012513"/>
    </source>
</evidence>
<dbReference type="InterPro" id="IPR001611">
    <property type="entry name" value="Leu-rich_rpt"/>
</dbReference>
<evidence type="ECO:0000256" key="23">
    <source>
        <dbReference type="SAM" id="Phobius"/>
    </source>
</evidence>
<evidence type="ECO:0000256" key="24">
    <source>
        <dbReference type="SAM" id="SignalP"/>
    </source>
</evidence>
<dbReference type="InterPro" id="IPR032675">
    <property type="entry name" value="LRR_dom_sf"/>
</dbReference>
<name>A0A6P6A7M0_DURZI</name>
<evidence type="ECO:0000256" key="19">
    <source>
        <dbReference type="ARBA" id="ARBA00023180"/>
    </source>
</evidence>
<dbReference type="PANTHER" id="PTHR27008">
    <property type="entry name" value="OS04G0122200 PROTEIN"/>
    <property type="match status" value="1"/>
</dbReference>
<evidence type="ECO:0000256" key="13">
    <source>
        <dbReference type="ARBA" id="ARBA00022741"/>
    </source>
</evidence>
<organism evidence="26 27">
    <name type="scientific">Durio zibethinus</name>
    <name type="common">Durian</name>
    <dbReference type="NCBI Taxonomy" id="66656"/>
    <lineage>
        <taxon>Eukaryota</taxon>
        <taxon>Viridiplantae</taxon>
        <taxon>Streptophyta</taxon>
        <taxon>Embryophyta</taxon>
        <taxon>Tracheophyta</taxon>
        <taxon>Spermatophyta</taxon>
        <taxon>Magnoliopsida</taxon>
        <taxon>eudicotyledons</taxon>
        <taxon>Gunneridae</taxon>
        <taxon>Pentapetalae</taxon>
        <taxon>rosids</taxon>
        <taxon>malvids</taxon>
        <taxon>Malvales</taxon>
        <taxon>Malvaceae</taxon>
        <taxon>Helicteroideae</taxon>
        <taxon>Durio</taxon>
    </lineage>
</organism>
<comment type="similarity">
    <text evidence="2">Belongs to the protein kinase superfamily. Ser/Thr protein kinase family.</text>
</comment>
<feature type="domain" description="Protein kinase" evidence="25">
    <location>
        <begin position="683"/>
        <end position="988"/>
    </location>
</feature>
<dbReference type="InterPro" id="IPR051809">
    <property type="entry name" value="Plant_receptor-like_S/T_kinase"/>
</dbReference>
<keyword evidence="12" id="KW-0677">Repeat</keyword>
<feature type="signal peptide" evidence="24">
    <location>
        <begin position="1"/>
        <end position="24"/>
    </location>
</feature>
<dbReference type="Proteomes" id="UP000515121">
    <property type="component" value="Unplaced"/>
</dbReference>
<evidence type="ECO:0000256" key="15">
    <source>
        <dbReference type="ARBA" id="ARBA00022840"/>
    </source>
</evidence>
<dbReference type="GO" id="GO:0004674">
    <property type="term" value="F:protein serine/threonine kinase activity"/>
    <property type="evidence" value="ECO:0007669"/>
    <property type="project" value="UniProtKB-KW"/>
</dbReference>
<evidence type="ECO:0000313" key="27">
    <source>
        <dbReference type="RefSeq" id="XP_022760827.1"/>
    </source>
</evidence>
<dbReference type="RefSeq" id="XP_022760827.1">
    <property type="nucleotide sequence ID" value="XM_022905092.1"/>
</dbReference>
<dbReference type="FunFam" id="1.10.510.10:FF:000358">
    <property type="entry name" value="Putative leucine-rich repeat receptor-like serine/threonine-protein kinase"/>
    <property type="match status" value="1"/>
</dbReference>
<evidence type="ECO:0000259" key="25">
    <source>
        <dbReference type="PROSITE" id="PS50011"/>
    </source>
</evidence>
<evidence type="ECO:0000256" key="1">
    <source>
        <dbReference type="ARBA" id="ARBA00004251"/>
    </source>
</evidence>
<evidence type="ECO:0000256" key="6">
    <source>
        <dbReference type="ARBA" id="ARBA00022527"/>
    </source>
</evidence>